<dbReference type="EMBL" id="QXJM01000061">
    <property type="protein sequence ID" value="RIE00293.1"/>
    <property type="molecule type" value="Genomic_DNA"/>
</dbReference>
<keyword evidence="2" id="KW-1185">Reference proteome</keyword>
<protein>
    <submittedName>
        <fullName evidence="1">Uncharacterized protein</fullName>
    </submittedName>
</protein>
<dbReference type="AlphaFoldDB" id="A0A398CBY5"/>
<sequence>MADLTLTVQGSQVKLVWGDPPAGSGTVSALRILRKLGTGDWQTLATVADAAARSYTICPQRRANVFICHSRSGRQRAAISVFVEKTVDIGGFAISSSTTRCVLFPADAGQGDKVKLTAGWRGAGGQGRLALLDVNGVNRTLQSALVEAAETGYIQRRARCARGCGQAAVA</sequence>
<proteinExistence type="predicted"/>
<evidence type="ECO:0000313" key="2">
    <source>
        <dbReference type="Proteomes" id="UP000266340"/>
    </source>
</evidence>
<name>A0A398CBY5_9BACL</name>
<comment type="caution">
    <text evidence="1">The sequence shown here is derived from an EMBL/GenBank/DDBJ whole genome shotgun (WGS) entry which is preliminary data.</text>
</comment>
<reference evidence="1 2" key="1">
    <citation type="submission" date="2018-09" db="EMBL/GenBank/DDBJ databases">
        <title>Cohnella cavernae sp. nov., isolated from a karst cave.</title>
        <authorList>
            <person name="Zhu H."/>
        </authorList>
    </citation>
    <scope>NUCLEOTIDE SEQUENCE [LARGE SCALE GENOMIC DNA]</scope>
    <source>
        <strain evidence="1 2">K2E09-144</strain>
    </source>
</reference>
<gene>
    <name evidence="1" type="ORF">D3H35_29410</name>
</gene>
<dbReference type="RefSeq" id="WP_119152627.1">
    <property type="nucleotide sequence ID" value="NZ_QXJM01000061.1"/>
</dbReference>
<accession>A0A398CBY5</accession>
<organism evidence="1 2">
    <name type="scientific">Cohnella faecalis</name>
    <dbReference type="NCBI Taxonomy" id="2315694"/>
    <lineage>
        <taxon>Bacteria</taxon>
        <taxon>Bacillati</taxon>
        <taxon>Bacillota</taxon>
        <taxon>Bacilli</taxon>
        <taxon>Bacillales</taxon>
        <taxon>Paenibacillaceae</taxon>
        <taxon>Cohnella</taxon>
    </lineage>
</organism>
<evidence type="ECO:0000313" key="1">
    <source>
        <dbReference type="EMBL" id="RIE00293.1"/>
    </source>
</evidence>
<dbReference type="Proteomes" id="UP000266340">
    <property type="component" value="Unassembled WGS sequence"/>
</dbReference>